<evidence type="ECO:0000313" key="4">
    <source>
        <dbReference type="Proteomes" id="UP001497644"/>
    </source>
</evidence>
<evidence type="ECO:0000256" key="1">
    <source>
        <dbReference type="SAM" id="MobiDB-lite"/>
    </source>
</evidence>
<feature type="transmembrane region" description="Helical" evidence="2">
    <location>
        <begin position="739"/>
        <end position="758"/>
    </location>
</feature>
<name>A0AAV2P0J0_9HYME</name>
<evidence type="ECO:0008006" key="5">
    <source>
        <dbReference type="Google" id="ProtNLM"/>
    </source>
</evidence>
<keyword evidence="4" id="KW-1185">Reference proteome</keyword>
<dbReference type="InterPro" id="IPR004242">
    <property type="entry name" value="Transposase_21"/>
</dbReference>
<dbReference type="Pfam" id="PF02992">
    <property type="entry name" value="Transposase_21"/>
    <property type="match status" value="1"/>
</dbReference>
<sequence length="837" mass="98116">MDEQDNDNALTRRGYYKRYLQDDNVLVPESTIRSRRQREQMPLQQEQEMNVDDSVISRQPSVSSNDNKHATAAEDTSEDSDQNINGPISPDSPKNNNDAERVPLYERSNISKMESELLILNFAIRHNLTDVALEDLITLISCHLPYSVYHTKHIFMKNYDTPASIRKCYYCPECYVRLKTFATDDRAKENLVCRECQCRYDKHTLGKNGNYFLYLPLEQQLRDFVNSDKYNMLQRENDNYSDITSGKFYTSLKDSGIIQLHDITLQISSDGVQVFRSSSVSMWPIQVMVNELPYRERRKNMMLCGLWYGKEKPDMNLFLSLLVEELTFMHEVGITRNVPGKEEIHIRVHTIASPVDSVARPLLQNIKQYNGSFGCSFCLHEGIHIEVGRGMTRVYPGCVKEPRTLRQHEIDCETAVQTRTTPHGVKGPTVLMLLPVFDITSSFTPDYMHAVLLGVTKTFTDAWFNSSNHDKNWYMGNKVDLIDENLLQIKPPCEITRTPRSINERNLWKASEWKNFLLYYSLICLQNVMPLQYVRHWFLFIFSMHIFLQEKISDVDFLTAKSALKMFVFKIEDLYGLEYYKFNVHLLLHIPKFVKQFGALWATSTFPYEHYNGVLRKMFRNSQAVPEQICKLYMRSKRIEGSCLKVFSRPDCFENAKILYHKMSGMYHTKNYLDYESYFKIFGKPVQRMLTLMEQTCIEALLHENILNKCDCYKRFIFRNVLWHVENYEKLQRRQNSTVLLQNGMFIIISGIFGVHIVRTNYIRYVIIGKILNHVDMEICKTNNPILSSNRFFHITRMTDSIVAVFPDMLYAKCIKIPYNNVDKYCIVRLVNNIERD</sequence>
<dbReference type="Proteomes" id="UP001497644">
    <property type="component" value="Chromosome 6"/>
</dbReference>
<evidence type="ECO:0000256" key="2">
    <source>
        <dbReference type="SAM" id="Phobius"/>
    </source>
</evidence>
<gene>
    <name evidence="3" type="ORF">LPLAT_LOCUS10695</name>
</gene>
<dbReference type="EMBL" id="OZ034829">
    <property type="protein sequence ID" value="CAL1685135.1"/>
    <property type="molecule type" value="Genomic_DNA"/>
</dbReference>
<keyword evidence="2" id="KW-1133">Transmembrane helix</keyword>
<feature type="region of interest" description="Disordered" evidence="1">
    <location>
        <begin position="1"/>
        <end position="99"/>
    </location>
</feature>
<accession>A0AAV2P0J0</accession>
<feature type="compositionally biased region" description="Polar residues" evidence="1">
    <location>
        <begin position="82"/>
        <end position="96"/>
    </location>
</feature>
<dbReference type="AlphaFoldDB" id="A0AAV2P0J0"/>
<keyword evidence="2" id="KW-0812">Transmembrane</keyword>
<evidence type="ECO:0000313" key="3">
    <source>
        <dbReference type="EMBL" id="CAL1685135.1"/>
    </source>
</evidence>
<dbReference type="PANTHER" id="PTHR46579:SF1">
    <property type="entry name" value="F5_8 TYPE C DOMAIN-CONTAINING PROTEIN"/>
    <property type="match status" value="1"/>
</dbReference>
<organism evidence="3 4">
    <name type="scientific">Lasius platythorax</name>
    <dbReference type="NCBI Taxonomy" id="488582"/>
    <lineage>
        <taxon>Eukaryota</taxon>
        <taxon>Metazoa</taxon>
        <taxon>Ecdysozoa</taxon>
        <taxon>Arthropoda</taxon>
        <taxon>Hexapoda</taxon>
        <taxon>Insecta</taxon>
        <taxon>Pterygota</taxon>
        <taxon>Neoptera</taxon>
        <taxon>Endopterygota</taxon>
        <taxon>Hymenoptera</taxon>
        <taxon>Apocrita</taxon>
        <taxon>Aculeata</taxon>
        <taxon>Formicoidea</taxon>
        <taxon>Formicidae</taxon>
        <taxon>Formicinae</taxon>
        <taxon>Lasius</taxon>
        <taxon>Lasius</taxon>
    </lineage>
</organism>
<dbReference type="PANTHER" id="PTHR46579">
    <property type="entry name" value="F5/8 TYPE C DOMAIN-CONTAINING PROTEIN-RELATED"/>
    <property type="match status" value="1"/>
</dbReference>
<reference evidence="3" key="1">
    <citation type="submission" date="2024-04" db="EMBL/GenBank/DDBJ databases">
        <authorList>
            <consortium name="Molecular Ecology Group"/>
        </authorList>
    </citation>
    <scope>NUCLEOTIDE SEQUENCE</scope>
</reference>
<protein>
    <recommendedName>
        <fullName evidence="5">Transposase domain-containing protein</fullName>
    </recommendedName>
</protein>
<proteinExistence type="predicted"/>
<keyword evidence="2" id="KW-0472">Membrane</keyword>
<feature type="compositionally biased region" description="Polar residues" evidence="1">
    <location>
        <begin position="56"/>
        <end position="65"/>
    </location>
</feature>